<comment type="caution">
    <text evidence="1">The sequence shown here is derived from an EMBL/GenBank/DDBJ whole genome shotgun (WGS) entry which is preliminary data.</text>
</comment>
<feature type="non-terminal residue" evidence="1">
    <location>
        <position position="1"/>
    </location>
</feature>
<dbReference type="EMBL" id="LAZR01016527">
    <property type="protein sequence ID" value="KKM04114.1"/>
    <property type="molecule type" value="Genomic_DNA"/>
</dbReference>
<dbReference type="AlphaFoldDB" id="A0A0F9GZ59"/>
<accession>A0A0F9GZ59</accession>
<protein>
    <submittedName>
        <fullName evidence="1">Uncharacterized protein</fullName>
    </submittedName>
</protein>
<reference evidence="1" key="1">
    <citation type="journal article" date="2015" name="Nature">
        <title>Complex archaea that bridge the gap between prokaryotes and eukaryotes.</title>
        <authorList>
            <person name="Spang A."/>
            <person name="Saw J.H."/>
            <person name="Jorgensen S.L."/>
            <person name="Zaremba-Niedzwiedzka K."/>
            <person name="Martijn J."/>
            <person name="Lind A.E."/>
            <person name="van Eijk R."/>
            <person name="Schleper C."/>
            <person name="Guy L."/>
            <person name="Ettema T.J."/>
        </authorList>
    </citation>
    <scope>NUCLEOTIDE SEQUENCE</scope>
</reference>
<name>A0A0F9GZ59_9ZZZZ</name>
<proteinExistence type="predicted"/>
<organism evidence="1">
    <name type="scientific">marine sediment metagenome</name>
    <dbReference type="NCBI Taxonomy" id="412755"/>
    <lineage>
        <taxon>unclassified sequences</taxon>
        <taxon>metagenomes</taxon>
        <taxon>ecological metagenomes</taxon>
    </lineage>
</organism>
<sequence>PTVKGLIHVAREIDKIKRGFASTVVIQLQSHPIKFGGIHGIQVYDLINISKCIIQFFNDKFGSVYNMETIHLLNKAKERQEARTADRKARKVEGYDKD</sequence>
<evidence type="ECO:0000313" key="1">
    <source>
        <dbReference type="EMBL" id="KKM04114.1"/>
    </source>
</evidence>
<gene>
    <name evidence="1" type="ORF">LCGC14_1767460</name>
</gene>